<proteinExistence type="predicted"/>
<comment type="caution">
    <text evidence="1">The sequence shown here is derived from an EMBL/GenBank/DDBJ whole genome shotgun (WGS) entry which is preliminary data.</text>
</comment>
<evidence type="ECO:0000313" key="1">
    <source>
        <dbReference type="EMBL" id="EJK67986.1"/>
    </source>
</evidence>
<dbReference type="EMBL" id="AGNL01012266">
    <property type="protein sequence ID" value="EJK67986.1"/>
    <property type="molecule type" value="Genomic_DNA"/>
</dbReference>
<name>K0T3L5_THAOC</name>
<reference evidence="1 2" key="1">
    <citation type="journal article" date="2012" name="Genome Biol.">
        <title>Genome and low-iron response of an oceanic diatom adapted to chronic iron limitation.</title>
        <authorList>
            <person name="Lommer M."/>
            <person name="Specht M."/>
            <person name="Roy A.S."/>
            <person name="Kraemer L."/>
            <person name="Andreson R."/>
            <person name="Gutowska M.A."/>
            <person name="Wolf J."/>
            <person name="Bergner S.V."/>
            <person name="Schilhabel M.B."/>
            <person name="Klostermeier U.C."/>
            <person name="Beiko R.G."/>
            <person name="Rosenstiel P."/>
            <person name="Hippler M."/>
            <person name="Laroche J."/>
        </authorList>
    </citation>
    <scope>NUCLEOTIDE SEQUENCE [LARGE SCALE GENOMIC DNA]</scope>
    <source>
        <strain evidence="1 2">CCMP1005</strain>
    </source>
</reference>
<evidence type="ECO:0000313" key="2">
    <source>
        <dbReference type="Proteomes" id="UP000266841"/>
    </source>
</evidence>
<gene>
    <name evidence="1" type="ORF">THAOC_10890</name>
</gene>
<protein>
    <submittedName>
        <fullName evidence="1">Uncharacterized protein</fullName>
    </submittedName>
</protein>
<keyword evidence="2" id="KW-1185">Reference proteome</keyword>
<organism evidence="1 2">
    <name type="scientific">Thalassiosira oceanica</name>
    <name type="common">Marine diatom</name>
    <dbReference type="NCBI Taxonomy" id="159749"/>
    <lineage>
        <taxon>Eukaryota</taxon>
        <taxon>Sar</taxon>
        <taxon>Stramenopiles</taxon>
        <taxon>Ochrophyta</taxon>
        <taxon>Bacillariophyta</taxon>
        <taxon>Coscinodiscophyceae</taxon>
        <taxon>Thalassiosirophycidae</taxon>
        <taxon>Thalassiosirales</taxon>
        <taxon>Thalassiosiraceae</taxon>
        <taxon>Thalassiosira</taxon>
    </lineage>
</organism>
<accession>K0T3L5</accession>
<dbReference type="Proteomes" id="UP000266841">
    <property type="component" value="Unassembled WGS sequence"/>
</dbReference>
<sequence>MRVVMLAGLSSCELDVDLNRLDASIGDAGTKLDGVAAPAELNLPWNNRPVLLMTPTYLRDTADPLLASRQGPSRQVRLASAAGASSAVRGGPEGGACSSTDLRGACSPAPLSPPRTAGISLIIAHWQAPPVIPAAGFKLNIFATYSLRAGPAVRSRCGRPQDS</sequence>
<dbReference type="AlphaFoldDB" id="K0T3L5"/>